<dbReference type="EMBL" id="VXIS01000018">
    <property type="protein sequence ID" value="KAA8912988.1"/>
    <property type="molecule type" value="Genomic_DNA"/>
</dbReference>
<evidence type="ECO:0000256" key="3">
    <source>
        <dbReference type="ARBA" id="ARBA00004370"/>
    </source>
</evidence>
<keyword evidence="8" id="KW-0274">FAD</keyword>
<comment type="similarity">
    <text evidence="4 12">Belongs to the GMC oxidoreductase family.</text>
</comment>
<accession>A0A5J5F867</accession>
<evidence type="ECO:0000256" key="4">
    <source>
        <dbReference type="ARBA" id="ARBA00010790"/>
    </source>
</evidence>
<dbReference type="PANTHER" id="PTHR46056">
    <property type="entry name" value="LONG-CHAIN-ALCOHOL OXIDASE"/>
    <property type="match status" value="1"/>
</dbReference>
<keyword evidence="7" id="KW-0812">Transmembrane</keyword>
<dbReference type="InterPro" id="IPR000172">
    <property type="entry name" value="GMC_OxRdtase_N"/>
</dbReference>
<dbReference type="Gene3D" id="3.50.50.60">
    <property type="entry name" value="FAD/NAD(P)-binding domain"/>
    <property type="match status" value="2"/>
</dbReference>
<evidence type="ECO:0000256" key="6">
    <source>
        <dbReference type="ARBA" id="ARBA00022630"/>
    </source>
</evidence>
<feature type="domain" description="Glucose-methanol-choline oxidoreductase N-terminal" evidence="14">
    <location>
        <begin position="251"/>
        <end position="460"/>
    </location>
</feature>
<keyword evidence="11" id="KW-0472">Membrane</keyword>
<evidence type="ECO:0000313" key="16">
    <source>
        <dbReference type="EMBL" id="KAA8912988.1"/>
    </source>
</evidence>
<comment type="catalytic activity">
    <reaction evidence="1 12">
        <text>a long-chain primary fatty alcohol + O2 = a long-chain fatty aldehyde + H2O2</text>
        <dbReference type="Rhea" id="RHEA:22756"/>
        <dbReference type="ChEBI" id="CHEBI:15379"/>
        <dbReference type="ChEBI" id="CHEBI:16240"/>
        <dbReference type="ChEBI" id="CHEBI:17176"/>
        <dbReference type="ChEBI" id="CHEBI:77396"/>
        <dbReference type="EC" id="1.1.3.20"/>
    </reaction>
</comment>
<feature type="domain" description="Glucose-methanol-choline oxidoreductase C-terminal" evidence="15">
    <location>
        <begin position="543"/>
        <end position="689"/>
    </location>
</feature>
<dbReference type="InParanoid" id="A0A5J5F867"/>
<dbReference type="AlphaFoldDB" id="A0A5J5F867"/>
<evidence type="ECO:0000256" key="8">
    <source>
        <dbReference type="ARBA" id="ARBA00022827"/>
    </source>
</evidence>
<evidence type="ECO:0000259" key="14">
    <source>
        <dbReference type="Pfam" id="PF00732"/>
    </source>
</evidence>
<evidence type="ECO:0000256" key="2">
    <source>
        <dbReference type="ARBA" id="ARBA00003842"/>
    </source>
</evidence>
<dbReference type="InterPro" id="IPR036188">
    <property type="entry name" value="FAD/NAD-bd_sf"/>
</dbReference>
<dbReference type="InterPro" id="IPR007867">
    <property type="entry name" value="GMC_OxRtase_C"/>
</dbReference>
<keyword evidence="6" id="KW-0285">Flavoprotein</keyword>
<dbReference type="OrthoDB" id="269227at2759"/>
<keyword evidence="17" id="KW-1185">Reference proteome</keyword>
<evidence type="ECO:0000313" key="17">
    <source>
        <dbReference type="Proteomes" id="UP000326924"/>
    </source>
</evidence>
<dbReference type="Pfam" id="PF05199">
    <property type="entry name" value="GMC_oxred_C"/>
    <property type="match status" value="1"/>
</dbReference>
<evidence type="ECO:0000259" key="15">
    <source>
        <dbReference type="Pfam" id="PF05199"/>
    </source>
</evidence>
<evidence type="ECO:0000256" key="12">
    <source>
        <dbReference type="PIRNR" id="PIRNR028937"/>
    </source>
</evidence>
<protein>
    <recommendedName>
        <fullName evidence="5 12">Long-chain-alcohol oxidase</fullName>
        <ecNumber evidence="5 12">1.1.3.20</ecNumber>
    </recommendedName>
</protein>
<evidence type="ECO:0000256" key="5">
    <source>
        <dbReference type="ARBA" id="ARBA00013125"/>
    </source>
</evidence>
<dbReference type="GO" id="GO:0046577">
    <property type="term" value="F:long-chain-alcohol oxidase activity"/>
    <property type="evidence" value="ECO:0007669"/>
    <property type="project" value="UniProtKB-EC"/>
</dbReference>
<keyword evidence="9" id="KW-1133">Transmembrane helix</keyword>
<comment type="subcellular location">
    <subcellularLocation>
        <location evidence="3">Membrane</location>
    </subcellularLocation>
</comment>
<organism evidence="16 17">
    <name type="scientific">Sphaerosporella brunnea</name>
    <dbReference type="NCBI Taxonomy" id="1250544"/>
    <lineage>
        <taxon>Eukaryota</taxon>
        <taxon>Fungi</taxon>
        <taxon>Dikarya</taxon>
        <taxon>Ascomycota</taxon>
        <taxon>Pezizomycotina</taxon>
        <taxon>Pezizomycetes</taxon>
        <taxon>Pezizales</taxon>
        <taxon>Pyronemataceae</taxon>
        <taxon>Sphaerosporella</taxon>
    </lineage>
</organism>
<reference evidence="16 17" key="1">
    <citation type="submission" date="2019-09" db="EMBL/GenBank/DDBJ databases">
        <title>Draft genome of the ectomycorrhizal ascomycete Sphaerosporella brunnea.</title>
        <authorList>
            <consortium name="DOE Joint Genome Institute"/>
            <person name="Benucci G.M."/>
            <person name="Marozzi G."/>
            <person name="Antonielli L."/>
            <person name="Sanchez S."/>
            <person name="Marco P."/>
            <person name="Wang X."/>
            <person name="Falini L.B."/>
            <person name="Barry K."/>
            <person name="Haridas S."/>
            <person name="Lipzen A."/>
            <person name="Labutti K."/>
            <person name="Grigoriev I.V."/>
            <person name="Murat C."/>
            <person name="Martin F."/>
            <person name="Albertini E."/>
            <person name="Donnini D."/>
            <person name="Bonito G."/>
        </authorList>
    </citation>
    <scope>NUCLEOTIDE SEQUENCE [LARGE SCALE GENOMIC DNA]</scope>
    <source>
        <strain evidence="16 17">Sb_GMNB300</strain>
    </source>
</reference>
<evidence type="ECO:0000256" key="7">
    <source>
        <dbReference type="ARBA" id="ARBA00022692"/>
    </source>
</evidence>
<name>A0A5J5F867_9PEZI</name>
<comment type="function">
    <text evidence="2">Long-chain fatty alcohol oxidase involved in the omega-oxidation pathway of lipid degradation.</text>
</comment>
<dbReference type="InterPro" id="IPR012400">
    <property type="entry name" value="Long_Oxdase"/>
</dbReference>
<dbReference type="Proteomes" id="UP000326924">
    <property type="component" value="Unassembled WGS sequence"/>
</dbReference>
<evidence type="ECO:0000256" key="1">
    <source>
        <dbReference type="ARBA" id="ARBA00000920"/>
    </source>
</evidence>
<dbReference type="PIRSF" id="PIRSF028937">
    <property type="entry name" value="Lg_Ch_AO"/>
    <property type="match status" value="1"/>
</dbReference>
<gene>
    <name evidence="16" type="ORF">FN846DRAFT_931329</name>
</gene>
<dbReference type="SUPFAM" id="SSF51905">
    <property type="entry name" value="FAD/NAD(P)-binding domain"/>
    <property type="match status" value="1"/>
</dbReference>
<dbReference type="PANTHER" id="PTHR46056:SF12">
    <property type="entry name" value="LONG-CHAIN-ALCOHOL OXIDASE"/>
    <property type="match status" value="1"/>
</dbReference>
<proteinExistence type="inferred from homology"/>
<sequence>MATLTFLSKEFTNPFTESQFATFLAIADTLVPALSPAEIERIKEERLPRLCSSDWNKISPFLTTAASQHPDYALYLAYYFAHHVAPPDTKRIGSLLDTLDGGLYTYIFCGTTVRFRELSREQREQIMQGWKNAYLSVFKGLFDFLKAITMFVYLRTSPELFEALGYPRVDPRKLGAQELAARNLPKFTFETFGGAEEVEMETDVVIVGSGSGGQVVAAKLAGRGLKVLVLDKGCFFPQEELPKKEVEASSTMFENGGGTTTVDGLGTIVSASTWGGGSTVNFGVSLQLPRKVRMEWSEKFGLGFAETDAFQQCLNRVCERMGVSTENVRHNFANQVLVDGARKLGYNAVTLPRNAGGKEHYCGYCLHGCNSGEKHGGTITWLHDAQTAGARFVQSCAVQKVVIENGVARGVEAIVDGKTKLIIKAKKVVLSAGTIHTPCILQRSGVKNPNIGKNLKIHPVIGFTGTWDNTEIKPWEGGIMTALVTDFDNLDGKGYGAKIMAVTLHPGFAWGFMPWESAAAWRAHALSFPQSTTLIAIGRDRDSSGTVNWDATAAVPRLTYNLQPFDRQSMIESLIGCAELMVASGVDEIVPPVRGWRSYRVDKQTPQNGGGTADPRFKAYVAELRSIGLQSSYASAHPMGTCAMGAGPQNSVVDCKGAVWGVEALHIADASVLPSPTGVNPMITTMAMADWIAERILEDML</sequence>
<evidence type="ECO:0000256" key="9">
    <source>
        <dbReference type="ARBA" id="ARBA00022989"/>
    </source>
</evidence>
<evidence type="ECO:0000256" key="13">
    <source>
        <dbReference type="PIRSR" id="PIRSR028937-1"/>
    </source>
</evidence>
<comment type="caution">
    <text evidence="16">The sequence shown here is derived from an EMBL/GenBank/DDBJ whole genome shotgun (WGS) entry which is preliminary data.</text>
</comment>
<evidence type="ECO:0000256" key="11">
    <source>
        <dbReference type="ARBA" id="ARBA00023136"/>
    </source>
</evidence>
<keyword evidence="10 12" id="KW-0560">Oxidoreductase</keyword>
<dbReference type="Pfam" id="PF00732">
    <property type="entry name" value="GMC_oxred_N"/>
    <property type="match status" value="1"/>
</dbReference>
<dbReference type="GO" id="GO:0050660">
    <property type="term" value="F:flavin adenine dinucleotide binding"/>
    <property type="evidence" value="ECO:0007669"/>
    <property type="project" value="InterPro"/>
</dbReference>
<feature type="active site" description="Proton acceptor" evidence="13">
    <location>
        <position position="637"/>
    </location>
</feature>
<dbReference type="EC" id="1.1.3.20" evidence="5 12"/>
<dbReference type="GO" id="GO:0016020">
    <property type="term" value="C:membrane"/>
    <property type="evidence" value="ECO:0007669"/>
    <property type="project" value="UniProtKB-SubCell"/>
</dbReference>
<evidence type="ECO:0000256" key="10">
    <source>
        <dbReference type="ARBA" id="ARBA00023002"/>
    </source>
</evidence>